<keyword evidence="3" id="KW-1185">Reference proteome</keyword>
<name>A0A2I0HXZ1_PUNGR</name>
<proteinExistence type="predicted"/>
<comment type="caution">
    <text evidence="2">The sequence shown here is derived from an EMBL/GenBank/DDBJ whole genome shotgun (WGS) entry which is preliminary data.</text>
</comment>
<organism evidence="2 3">
    <name type="scientific">Punica granatum</name>
    <name type="common">Pomegranate</name>
    <dbReference type="NCBI Taxonomy" id="22663"/>
    <lineage>
        <taxon>Eukaryota</taxon>
        <taxon>Viridiplantae</taxon>
        <taxon>Streptophyta</taxon>
        <taxon>Embryophyta</taxon>
        <taxon>Tracheophyta</taxon>
        <taxon>Spermatophyta</taxon>
        <taxon>Magnoliopsida</taxon>
        <taxon>eudicotyledons</taxon>
        <taxon>Gunneridae</taxon>
        <taxon>Pentapetalae</taxon>
        <taxon>rosids</taxon>
        <taxon>malvids</taxon>
        <taxon>Myrtales</taxon>
        <taxon>Lythraceae</taxon>
        <taxon>Punica</taxon>
    </lineage>
</organism>
<protein>
    <submittedName>
        <fullName evidence="2">Uncharacterized protein</fullName>
    </submittedName>
</protein>
<evidence type="ECO:0000256" key="1">
    <source>
        <dbReference type="SAM" id="Phobius"/>
    </source>
</evidence>
<reference evidence="2 3" key="1">
    <citation type="submission" date="2017-11" db="EMBL/GenBank/DDBJ databases">
        <title>De-novo sequencing of pomegranate (Punica granatum L.) genome.</title>
        <authorList>
            <person name="Akparov Z."/>
            <person name="Amiraslanov A."/>
            <person name="Hajiyeva S."/>
            <person name="Abbasov M."/>
            <person name="Kaur K."/>
            <person name="Hamwieh A."/>
            <person name="Solovyev V."/>
            <person name="Salamov A."/>
            <person name="Braich B."/>
            <person name="Kosarev P."/>
            <person name="Mahmoud A."/>
            <person name="Hajiyev E."/>
            <person name="Babayeva S."/>
            <person name="Izzatullayeva V."/>
            <person name="Mammadov A."/>
            <person name="Mammadov A."/>
            <person name="Sharifova S."/>
            <person name="Ojaghi J."/>
            <person name="Eynullazada K."/>
            <person name="Bayramov B."/>
            <person name="Abdulazimova A."/>
            <person name="Shahmuradov I."/>
        </authorList>
    </citation>
    <scope>NUCLEOTIDE SEQUENCE [LARGE SCALE GENOMIC DNA]</scope>
    <source>
        <strain evidence="3">cv. AG2017</strain>
        <tissue evidence="2">Leaf</tissue>
    </source>
</reference>
<sequence>MASNPPTNKAETNPLPNKEEESAFKEAIDMHQKALDDLVNVNSLFTIAVFVGLTFSGSLSLEVRSQCKVPNDVARSLLVYEVISFACYLLSSLVAKALKMHLSTYLFSKIDQIKKPRSKYTRSAMLTLSAWGSIFGCIFLTMSMVHVVRIRLGRISCNHDSMSAAGGLIAIVSLALLIYIPFTMVAIYSANERVEDLVIVESFHSRVSVPDNPSFQSPSHDTTTSFRTTVAGRRATTAVILALSLSFRREGGRGGLHCRRLWGANTSAGEVTMTSDANGDLVCIGAGRRQALAT</sequence>
<dbReference type="STRING" id="22663.A0A2I0HXZ1"/>
<dbReference type="EMBL" id="PGOL01004799">
    <property type="protein sequence ID" value="PKI36561.1"/>
    <property type="molecule type" value="Genomic_DNA"/>
</dbReference>
<dbReference type="AlphaFoldDB" id="A0A2I0HXZ1"/>
<keyword evidence="1" id="KW-1133">Transmembrane helix</keyword>
<keyword evidence="1" id="KW-0812">Transmembrane</keyword>
<feature type="transmembrane region" description="Helical" evidence="1">
    <location>
        <begin position="124"/>
        <end position="145"/>
    </location>
</feature>
<feature type="transmembrane region" description="Helical" evidence="1">
    <location>
        <begin position="77"/>
        <end position="98"/>
    </location>
</feature>
<dbReference type="PANTHER" id="PTHR33430:SF1">
    <property type="entry name" value="PGG DOMAIN-CONTAINING PROTEIN"/>
    <property type="match status" value="1"/>
</dbReference>
<gene>
    <name evidence="2" type="ORF">CRG98_043045</name>
</gene>
<dbReference type="Proteomes" id="UP000233551">
    <property type="component" value="Unassembled WGS sequence"/>
</dbReference>
<feature type="transmembrane region" description="Helical" evidence="1">
    <location>
        <begin position="165"/>
        <end position="188"/>
    </location>
</feature>
<accession>A0A2I0HXZ1</accession>
<keyword evidence="1" id="KW-0472">Membrane</keyword>
<dbReference type="PANTHER" id="PTHR33430">
    <property type="entry name" value="MATERNAL EFFECT EMBRYO ARREST PROTEIN"/>
    <property type="match status" value="1"/>
</dbReference>
<evidence type="ECO:0000313" key="3">
    <source>
        <dbReference type="Proteomes" id="UP000233551"/>
    </source>
</evidence>
<evidence type="ECO:0000313" key="2">
    <source>
        <dbReference type="EMBL" id="PKI36561.1"/>
    </source>
</evidence>
<feature type="transmembrane region" description="Helical" evidence="1">
    <location>
        <begin position="38"/>
        <end position="57"/>
    </location>
</feature>